<feature type="transmembrane region" description="Helical" evidence="9">
    <location>
        <begin position="331"/>
        <end position="357"/>
    </location>
</feature>
<evidence type="ECO:0000313" key="10">
    <source>
        <dbReference type="EMBL" id="MBO8456416.1"/>
    </source>
</evidence>
<keyword evidence="4" id="KW-1003">Cell membrane</keyword>
<keyword evidence="5 9" id="KW-0812">Transmembrane</keyword>
<name>A0A9D9HMA6_9BACT</name>
<dbReference type="PANTHER" id="PTHR21716:SF53">
    <property type="entry name" value="PERMEASE PERM-RELATED"/>
    <property type="match status" value="1"/>
</dbReference>
<reference evidence="10" key="1">
    <citation type="submission" date="2020-10" db="EMBL/GenBank/DDBJ databases">
        <authorList>
            <person name="Gilroy R."/>
        </authorList>
    </citation>
    <scope>NUCLEOTIDE SEQUENCE</scope>
    <source>
        <strain evidence="10">B1-3475</strain>
    </source>
</reference>
<evidence type="ECO:0000256" key="6">
    <source>
        <dbReference type="ARBA" id="ARBA00022989"/>
    </source>
</evidence>
<proteinExistence type="inferred from homology"/>
<evidence type="ECO:0000256" key="7">
    <source>
        <dbReference type="ARBA" id="ARBA00023136"/>
    </source>
</evidence>
<feature type="transmembrane region" description="Helical" evidence="9">
    <location>
        <begin position="246"/>
        <end position="279"/>
    </location>
</feature>
<feature type="transmembrane region" description="Helical" evidence="9">
    <location>
        <begin position="12"/>
        <end position="31"/>
    </location>
</feature>
<evidence type="ECO:0000256" key="1">
    <source>
        <dbReference type="ARBA" id="ARBA00004651"/>
    </source>
</evidence>
<protein>
    <submittedName>
        <fullName evidence="10">AI-2E family transporter</fullName>
    </submittedName>
</protein>
<feature type="transmembrane region" description="Helical" evidence="9">
    <location>
        <begin position="217"/>
        <end position="240"/>
    </location>
</feature>
<accession>A0A9D9HMA6</accession>
<sequence>MDKEREIDKLARYAMITAAAAVILALCWFFRDVIVYMLLAGVVALIGRPVMDLLNRIKIRGKGLPQWFYAILTIVIILVIFLSAVTLLVPIIAGIAKDISMANIESAAHSAVSALKDLNRFLSETFPALGSDFRIEKAILGGVKDFTDVSVFSSIFSSAASFIASFGIGLFAVMFISFFFLKDNNLFPDIIAALVPDRHEANAREAYRDIEHLLSRYFVGLIIEMAGVAIVDFIGLVFVARIGFNAAIGIAFICGVMNIIPYVGPWLGGGIGALLALTMKYICMDGSGLDVSFWVFVLILVGIFWAAQIIDNYIFQPIVYSSSIKANPLEIFIVMLMAGHIGGIIGMLVAIPCYTVLRVIGGRFFGHVKFVRKLMGTQAAASVQDNSSGTGLAPGQDSPHEDRSDSNSNKG</sequence>
<feature type="transmembrane region" description="Helical" evidence="9">
    <location>
        <begin position="67"/>
        <end position="93"/>
    </location>
</feature>
<evidence type="ECO:0000256" key="8">
    <source>
        <dbReference type="SAM" id="MobiDB-lite"/>
    </source>
</evidence>
<dbReference type="InterPro" id="IPR002549">
    <property type="entry name" value="AI-2E-like"/>
</dbReference>
<dbReference type="Pfam" id="PF01594">
    <property type="entry name" value="AI-2E_transport"/>
    <property type="match status" value="1"/>
</dbReference>
<evidence type="ECO:0000313" key="11">
    <source>
        <dbReference type="Proteomes" id="UP000823617"/>
    </source>
</evidence>
<evidence type="ECO:0000256" key="4">
    <source>
        <dbReference type="ARBA" id="ARBA00022475"/>
    </source>
</evidence>
<evidence type="ECO:0000256" key="2">
    <source>
        <dbReference type="ARBA" id="ARBA00009773"/>
    </source>
</evidence>
<keyword evidence="3" id="KW-0813">Transport</keyword>
<dbReference type="Proteomes" id="UP000823617">
    <property type="component" value="Unassembled WGS sequence"/>
</dbReference>
<keyword evidence="7 9" id="KW-0472">Membrane</keyword>
<dbReference type="EMBL" id="JADIMK010000089">
    <property type="protein sequence ID" value="MBO8456416.1"/>
    <property type="molecule type" value="Genomic_DNA"/>
</dbReference>
<reference evidence="10" key="2">
    <citation type="journal article" date="2021" name="PeerJ">
        <title>Extensive microbial diversity within the chicken gut microbiome revealed by metagenomics and culture.</title>
        <authorList>
            <person name="Gilroy R."/>
            <person name="Ravi A."/>
            <person name="Getino M."/>
            <person name="Pursley I."/>
            <person name="Horton D.L."/>
            <person name="Alikhan N.F."/>
            <person name="Baker D."/>
            <person name="Gharbi K."/>
            <person name="Hall N."/>
            <person name="Watson M."/>
            <person name="Adriaenssens E.M."/>
            <person name="Foster-Nyarko E."/>
            <person name="Jarju S."/>
            <person name="Secka A."/>
            <person name="Antonio M."/>
            <person name="Oren A."/>
            <person name="Chaudhuri R.R."/>
            <person name="La Ragione R."/>
            <person name="Hildebrand F."/>
            <person name="Pallen M.J."/>
        </authorList>
    </citation>
    <scope>NUCLEOTIDE SEQUENCE</scope>
    <source>
        <strain evidence="10">B1-3475</strain>
    </source>
</reference>
<feature type="transmembrane region" description="Helical" evidence="9">
    <location>
        <begin position="155"/>
        <end position="181"/>
    </location>
</feature>
<comment type="similarity">
    <text evidence="2">Belongs to the autoinducer-2 exporter (AI-2E) (TC 2.A.86) family.</text>
</comment>
<feature type="transmembrane region" description="Helical" evidence="9">
    <location>
        <begin position="37"/>
        <end position="55"/>
    </location>
</feature>
<dbReference type="AlphaFoldDB" id="A0A9D9HMA6"/>
<comment type="caution">
    <text evidence="10">The sequence shown here is derived from an EMBL/GenBank/DDBJ whole genome shotgun (WGS) entry which is preliminary data.</text>
</comment>
<evidence type="ECO:0000256" key="3">
    <source>
        <dbReference type="ARBA" id="ARBA00022448"/>
    </source>
</evidence>
<gene>
    <name evidence="10" type="ORF">IAC08_08475</name>
</gene>
<dbReference type="GO" id="GO:0005886">
    <property type="term" value="C:plasma membrane"/>
    <property type="evidence" value="ECO:0007669"/>
    <property type="project" value="UniProtKB-SubCell"/>
</dbReference>
<comment type="subcellular location">
    <subcellularLocation>
        <location evidence="1">Cell membrane</location>
        <topology evidence="1">Multi-pass membrane protein</topology>
    </subcellularLocation>
</comment>
<feature type="transmembrane region" description="Helical" evidence="9">
    <location>
        <begin position="291"/>
        <end position="311"/>
    </location>
</feature>
<organism evidence="10 11">
    <name type="scientific">Candidatus Cryptobacteroides intestinigallinarum</name>
    <dbReference type="NCBI Taxonomy" id="2840767"/>
    <lineage>
        <taxon>Bacteria</taxon>
        <taxon>Pseudomonadati</taxon>
        <taxon>Bacteroidota</taxon>
        <taxon>Bacteroidia</taxon>
        <taxon>Bacteroidales</taxon>
        <taxon>Candidatus Cryptobacteroides</taxon>
    </lineage>
</organism>
<dbReference type="PANTHER" id="PTHR21716">
    <property type="entry name" value="TRANSMEMBRANE PROTEIN"/>
    <property type="match status" value="1"/>
</dbReference>
<keyword evidence="6 9" id="KW-1133">Transmembrane helix</keyword>
<feature type="region of interest" description="Disordered" evidence="8">
    <location>
        <begin position="382"/>
        <end position="411"/>
    </location>
</feature>
<evidence type="ECO:0000256" key="9">
    <source>
        <dbReference type="SAM" id="Phobius"/>
    </source>
</evidence>
<evidence type="ECO:0000256" key="5">
    <source>
        <dbReference type="ARBA" id="ARBA00022692"/>
    </source>
</evidence>